<keyword evidence="2" id="KW-1185">Reference proteome</keyword>
<name>A0ABN4BR06_9MOLU</name>
<protein>
    <submittedName>
        <fullName evidence="1">Uncharacterized protein</fullName>
    </submittedName>
</protein>
<dbReference type="EMBL" id="CP006935">
    <property type="protein sequence ID" value="AHC40270.1"/>
    <property type="molecule type" value="Genomic_DNA"/>
</dbReference>
<evidence type="ECO:0000313" key="2">
    <source>
        <dbReference type="Proteomes" id="UP000018745"/>
    </source>
</evidence>
<gene>
    <name evidence="1" type="ORF">OVS_02035</name>
</gene>
<reference evidence="1 2" key="1">
    <citation type="journal article" date="2014" name="Genome Announc.">
        <title>Complete Genome Sequence of Mycoplasma ovis Strain Michigan, a Hemoplasma of Sheep with Two Distinct 16S rRNA Genes.</title>
        <authorList>
            <person name="Deshuillers P.L."/>
            <person name="Santos A.P."/>
            <person name="do Nascimento N.C."/>
            <person name="Hampel J.A."/>
            <person name="Bergin I.L."/>
            <person name="Dyson M.C."/>
            <person name="Messick J.B."/>
        </authorList>
    </citation>
    <scope>NUCLEOTIDE SEQUENCE [LARGE SCALE GENOMIC DNA]</scope>
    <source>
        <strain evidence="1 2">Michigan</strain>
    </source>
</reference>
<dbReference type="RefSeq" id="WP_024071189.1">
    <property type="nucleotide sequence ID" value="NC_023062.1"/>
</dbReference>
<organism evidence="1 2">
    <name type="scientific">Mycoplasma ovis str. Michigan</name>
    <dbReference type="NCBI Taxonomy" id="1415773"/>
    <lineage>
        <taxon>Bacteria</taxon>
        <taxon>Bacillati</taxon>
        <taxon>Mycoplasmatota</taxon>
        <taxon>Mollicutes</taxon>
        <taxon>Mycoplasmataceae</taxon>
        <taxon>Mycoplasma</taxon>
    </lineage>
</organism>
<accession>A0ABN4BR06</accession>
<dbReference type="Proteomes" id="UP000018745">
    <property type="component" value="Chromosome"/>
</dbReference>
<proteinExistence type="predicted"/>
<evidence type="ECO:0000313" key="1">
    <source>
        <dbReference type="EMBL" id="AHC40270.1"/>
    </source>
</evidence>
<sequence>MKLSISAIPKLSPEGSQICLPIILHLESDEENKSLASQWSPSSFPFQEERDWSISKDIITQHIENIENLLSSSREIGYFYPEDCSLTLDREQFFHYLLTGCKVSKALNRLLKNTRFDLVGMEKFKLSTLLSGGAGDDFKIKNSSEILELSEQLRIFNQKKK</sequence>